<dbReference type="EMBL" id="BNJQ01000007">
    <property type="protein sequence ID" value="GHP04349.1"/>
    <property type="molecule type" value="Genomic_DNA"/>
</dbReference>
<dbReference type="Proteomes" id="UP000660262">
    <property type="component" value="Unassembled WGS sequence"/>
</dbReference>
<protein>
    <submittedName>
        <fullName evidence="1">Uncharacterized protein</fullName>
    </submittedName>
</protein>
<dbReference type="PANTHER" id="PTHR37231">
    <property type="entry name" value="EXPRESSED PROTEIN"/>
    <property type="match status" value="1"/>
</dbReference>
<accession>A0A830HGC0</accession>
<evidence type="ECO:0000313" key="1">
    <source>
        <dbReference type="EMBL" id="GHP04349.1"/>
    </source>
</evidence>
<keyword evidence="2" id="KW-1185">Reference proteome</keyword>
<comment type="caution">
    <text evidence="1">The sequence shown here is derived from an EMBL/GenBank/DDBJ whole genome shotgun (WGS) entry which is preliminary data.</text>
</comment>
<reference evidence="1" key="1">
    <citation type="submission" date="2020-10" db="EMBL/GenBank/DDBJ databases">
        <title>Unveiling of a novel bifunctional photoreceptor, Dualchrome1, isolated from a cosmopolitan green alga.</title>
        <authorList>
            <person name="Suzuki S."/>
            <person name="Kawachi M."/>
        </authorList>
    </citation>
    <scope>NUCLEOTIDE SEQUENCE</scope>
    <source>
        <strain evidence="1">NIES 2893</strain>
    </source>
</reference>
<evidence type="ECO:0000313" key="2">
    <source>
        <dbReference type="Proteomes" id="UP000660262"/>
    </source>
</evidence>
<organism evidence="1 2">
    <name type="scientific">Pycnococcus provasolii</name>
    <dbReference type="NCBI Taxonomy" id="41880"/>
    <lineage>
        <taxon>Eukaryota</taxon>
        <taxon>Viridiplantae</taxon>
        <taxon>Chlorophyta</taxon>
        <taxon>Pseudoscourfieldiophyceae</taxon>
        <taxon>Pseudoscourfieldiales</taxon>
        <taxon>Pycnococcaceae</taxon>
        <taxon>Pycnococcus</taxon>
    </lineage>
</organism>
<gene>
    <name evidence="1" type="ORF">PPROV_000310300</name>
</gene>
<dbReference type="OrthoDB" id="2015857at2759"/>
<sequence length="185" mass="18892">MAPRPPTTTKVLSTRMNAAWGGYRYQLRTVTMPTQTRANLRDDLAQLDFNQSIEAITTGTSSERNQALGGLGGTAACGITAVSIATLKTTGCGLPPGPGGLIGAAEGISYLAVTALLVTSITTKVKTGRGVPNGPGGVLGLAEGLAWTVGLAGVVVLALQINDYGYVPNAVPTENAPCFSTTRTE</sequence>
<dbReference type="AlphaFoldDB" id="A0A830HGC0"/>
<name>A0A830HGC0_9CHLO</name>
<dbReference type="PANTHER" id="PTHR37231:SF2">
    <property type="entry name" value="EXPRESSED PROTEIN"/>
    <property type="match status" value="1"/>
</dbReference>
<proteinExistence type="predicted"/>